<dbReference type="PANTHER" id="PTHR23291">
    <property type="entry name" value="BAX INHIBITOR-RELATED"/>
    <property type="match status" value="1"/>
</dbReference>
<proteinExistence type="predicted"/>
<feature type="transmembrane region" description="Helical" evidence="5">
    <location>
        <begin position="134"/>
        <end position="156"/>
    </location>
</feature>
<dbReference type="AlphaFoldDB" id="E6PEB8"/>
<comment type="subcellular location">
    <subcellularLocation>
        <location evidence="1">Membrane</location>
        <topology evidence="1">Multi-pass membrane protein</topology>
    </subcellularLocation>
</comment>
<feature type="transmembrane region" description="Helical" evidence="5">
    <location>
        <begin position="192"/>
        <end position="213"/>
    </location>
</feature>
<dbReference type="PANTHER" id="PTHR23291:SF50">
    <property type="entry name" value="PROTEIN LIFEGUARD 4"/>
    <property type="match status" value="1"/>
</dbReference>
<comment type="caution">
    <text evidence="6">The sequence shown here is derived from an EMBL/GenBank/DDBJ whole genome shotgun (WGS) entry which is preliminary data.</text>
</comment>
<reference evidence="6" key="1">
    <citation type="submission" date="2009-10" db="EMBL/GenBank/DDBJ databases">
        <title>Diversity of trophic interactions inside an arsenic-rich microbial ecosystem.</title>
        <authorList>
            <person name="Bertin P.N."/>
            <person name="Heinrich-Salmeron A."/>
            <person name="Pelletier E."/>
            <person name="Goulhen-Chollet F."/>
            <person name="Arsene-Ploetze F."/>
            <person name="Gallien S."/>
            <person name="Calteau A."/>
            <person name="Vallenet D."/>
            <person name="Casiot C."/>
            <person name="Chane-Woon-Ming B."/>
            <person name="Giloteaux L."/>
            <person name="Barakat M."/>
            <person name="Bonnefoy V."/>
            <person name="Bruneel O."/>
            <person name="Chandler M."/>
            <person name="Cleiss J."/>
            <person name="Duran R."/>
            <person name="Elbaz-Poulichet F."/>
            <person name="Fonknechten N."/>
            <person name="Lauga B."/>
            <person name="Mornico D."/>
            <person name="Ortet P."/>
            <person name="Schaeffer C."/>
            <person name="Siguier P."/>
            <person name="Alexander Thil Smith A."/>
            <person name="Van Dorsselaer A."/>
            <person name="Weissenbach J."/>
            <person name="Medigue C."/>
            <person name="Le Paslier D."/>
        </authorList>
    </citation>
    <scope>NUCLEOTIDE SEQUENCE</scope>
</reference>
<keyword evidence="4 5" id="KW-0472">Membrane</keyword>
<evidence type="ECO:0000256" key="2">
    <source>
        <dbReference type="ARBA" id="ARBA00022692"/>
    </source>
</evidence>
<dbReference type="EMBL" id="CABL01000003">
    <property type="protein sequence ID" value="CBH74803.1"/>
    <property type="molecule type" value="Genomic_DNA"/>
</dbReference>
<dbReference type="GO" id="GO:0005886">
    <property type="term" value="C:plasma membrane"/>
    <property type="evidence" value="ECO:0007669"/>
    <property type="project" value="TreeGrafter"/>
</dbReference>
<feature type="transmembrane region" description="Helical" evidence="5">
    <location>
        <begin position="20"/>
        <end position="42"/>
    </location>
</feature>
<feature type="transmembrane region" description="Helical" evidence="5">
    <location>
        <begin position="105"/>
        <end position="127"/>
    </location>
</feature>
<evidence type="ECO:0000256" key="3">
    <source>
        <dbReference type="ARBA" id="ARBA00022989"/>
    </source>
</evidence>
<evidence type="ECO:0000256" key="1">
    <source>
        <dbReference type="ARBA" id="ARBA00004141"/>
    </source>
</evidence>
<sequence length="220" mass="23404">MSYQFQPPRPYGATASTSTLLGQVLGITGLGLCITALAAYLFRGMAPGFLALGALILGFVLLFAIQRMRANEPVALLLFYTFTFLEGIGIAPTIAYYAHVDGPSVVVNAALTTGLGMLGLGAVVYATTFDFRRLYGVLMMALMAIILISIVSLFVHFVSPTAISWVILFIFAGLTLADFARIRAGGDGSSAVMLAVSIYLDAINIFLALLQIFGGRRSND</sequence>
<evidence type="ECO:0000256" key="4">
    <source>
        <dbReference type="ARBA" id="ARBA00023136"/>
    </source>
</evidence>
<evidence type="ECO:0000313" key="6">
    <source>
        <dbReference type="EMBL" id="CBH74803.1"/>
    </source>
</evidence>
<dbReference type="Pfam" id="PF01027">
    <property type="entry name" value="Bax1-I"/>
    <property type="match status" value="1"/>
</dbReference>
<gene>
    <name evidence="6" type="ORF">CARN1_0434</name>
</gene>
<dbReference type="InterPro" id="IPR006214">
    <property type="entry name" value="Bax_inhibitor_1-related"/>
</dbReference>
<organism evidence="6">
    <name type="scientific">mine drainage metagenome</name>
    <dbReference type="NCBI Taxonomy" id="410659"/>
    <lineage>
        <taxon>unclassified sequences</taxon>
        <taxon>metagenomes</taxon>
        <taxon>ecological metagenomes</taxon>
    </lineage>
</organism>
<name>E6PEB8_9ZZZZ</name>
<keyword evidence="3 5" id="KW-1133">Transmembrane helix</keyword>
<accession>E6PEB8</accession>
<keyword evidence="2 5" id="KW-0812">Transmembrane</keyword>
<evidence type="ECO:0000256" key="5">
    <source>
        <dbReference type="SAM" id="Phobius"/>
    </source>
</evidence>
<feature type="transmembrane region" description="Helical" evidence="5">
    <location>
        <begin position="77"/>
        <end position="99"/>
    </location>
</feature>
<feature type="transmembrane region" description="Helical" evidence="5">
    <location>
        <begin position="162"/>
        <end position="180"/>
    </location>
</feature>
<protein>
    <submittedName>
        <fullName evidence="6">Putative Membrane protein</fullName>
    </submittedName>
</protein>
<feature type="transmembrane region" description="Helical" evidence="5">
    <location>
        <begin position="48"/>
        <end position="65"/>
    </location>
</feature>